<dbReference type="GO" id="GO:0005789">
    <property type="term" value="C:endoplasmic reticulum membrane"/>
    <property type="evidence" value="ECO:0007669"/>
    <property type="project" value="UniProtKB-SubCell"/>
</dbReference>
<name>A0AAV5VRG0_9BILA</name>
<evidence type="ECO:0000256" key="1">
    <source>
        <dbReference type="ARBA" id="ARBA00001971"/>
    </source>
</evidence>
<dbReference type="EMBL" id="BTSY01000004">
    <property type="protein sequence ID" value="GMT22085.1"/>
    <property type="molecule type" value="Genomic_DNA"/>
</dbReference>
<comment type="similarity">
    <text evidence="4">Belongs to the cytochrome P450 family.</text>
</comment>
<keyword evidence="10" id="KW-0408">Iron</keyword>
<evidence type="ECO:0008006" key="15">
    <source>
        <dbReference type="Google" id="ProtNLM"/>
    </source>
</evidence>
<comment type="subcellular location">
    <subcellularLocation>
        <location evidence="3">Endoplasmic reticulum membrane</location>
        <topology evidence="3">Peripheral membrane protein</topology>
    </subcellularLocation>
    <subcellularLocation>
        <location evidence="2">Microsome membrane</location>
        <topology evidence="2">Peripheral membrane protein</topology>
    </subcellularLocation>
</comment>
<evidence type="ECO:0000256" key="2">
    <source>
        <dbReference type="ARBA" id="ARBA00004174"/>
    </source>
</evidence>
<dbReference type="GO" id="GO:0004497">
    <property type="term" value="F:monooxygenase activity"/>
    <property type="evidence" value="ECO:0007669"/>
    <property type="project" value="UniProtKB-KW"/>
</dbReference>
<dbReference type="SUPFAM" id="SSF48264">
    <property type="entry name" value="Cytochrome P450"/>
    <property type="match status" value="1"/>
</dbReference>
<keyword evidence="6" id="KW-0479">Metal-binding</keyword>
<dbReference type="PRINTS" id="PR00385">
    <property type="entry name" value="P450"/>
</dbReference>
<evidence type="ECO:0000256" key="5">
    <source>
        <dbReference type="ARBA" id="ARBA00022617"/>
    </source>
</evidence>
<keyword evidence="9" id="KW-0560">Oxidoreductase</keyword>
<dbReference type="Pfam" id="PF00067">
    <property type="entry name" value="p450"/>
    <property type="match status" value="1"/>
</dbReference>
<dbReference type="GO" id="GO:0005506">
    <property type="term" value="F:iron ion binding"/>
    <property type="evidence" value="ECO:0007669"/>
    <property type="project" value="InterPro"/>
</dbReference>
<evidence type="ECO:0000256" key="11">
    <source>
        <dbReference type="ARBA" id="ARBA00023033"/>
    </source>
</evidence>
<dbReference type="GO" id="GO:0020037">
    <property type="term" value="F:heme binding"/>
    <property type="evidence" value="ECO:0007669"/>
    <property type="project" value="InterPro"/>
</dbReference>
<dbReference type="Proteomes" id="UP001432322">
    <property type="component" value="Unassembled WGS sequence"/>
</dbReference>
<keyword evidence="8" id="KW-0492">Microsome</keyword>
<evidence type="ECO:0000313" key="14">
    <source>
        <dbReference type="Proteomes" id="UP001432322"/>
    </source>
</evidence>
<dbReference type="PANTHER" id="PTHR24284:SF1">
    <property type="entry name" value="CYTOCHROME P450 FAMILY"/>
    <property type="match status" value="1"/>
</dbReference>
<dbReference type="AlphaFoldDB" id="A0AAV5VRG0"/>
<evidence type="ECO:0000256" key="12">
    <source>
        <dbReference type="ARBA" id="ARBA00023136"/>
    </source>
</evidence>
<evidence type="ECO:0000256" key="3">
    <source>
        <dbReference type="ARBA" id="ARBA00004406"/>
    </source>
</evidence>
<dbReference type="FunFam" id="1.10.630.10:FF:000238">
    <property type="entry name" value="Cytochrome P450 2A6"/>
    <property type="match status" value="1"/>
</dbReference>
<comment type="cofactor">
    <cofactor evidence="1">
        <name>heme</name>
        <dbReference type="ChEBI" id="CHEBI:30413"/>
    </cofactor>
</comment>
<keyword evidence="5" id="KW-0349">Heme</keyword>
<accession>A0AAV5VRG0</accession>
<keyword evidence="12" id="KW-0472">Membrane</keyword>
<gene>
    <name evidence="13" type="ORF">PFISCL1PPCAC_13382</name>
</gene>
<comment type="caution">
    <text evidence="13">The sequence shown here is derived from an EMBL/GenBank/DDBJ whole genome shotgun (WGS) entry which is preliminary data.</text>
</comment>
<dbReference type="Gene3D" id="1.10.630.10">
    <property type="entry name" value="Cytochrome P450"/>
    <property type="match status" value="1"/>
</dbReference>
<evidence type="ECO:0000256" key="4">
    <source>
        <dbReference type="ARBA" id="ARBA00010617"/>
    </source>
</evidence>
<evidence type="ECO:0000256" key="6">
    <source>
        <dbReference type="ARBA" id="ARBA00022723"/>
    </source>
</evidence>
<evidence type="ECO:0000256" key="8">
    <source>
        <dbReference type="ARBA" id="ARBA00022848"/>
    </source>
</evidence>
<evidence type="ECO:0000256" key="10">
    <source>
        <dbReference type="ARBA" id="ARBA00023004"/>
    </source>
</evidence>
<evidence type="ECO:0000256" key="9">
    <source>
        <dbReference type="ARBA" id="ARBA00023002"/>
    </source>
</evidence>
<reference evidence="13" key="1">
    <citation type="submission" date="2023-10" db="EMBL/GenBank/DDBJ databases">
        <title>Genome assembly of Pristionchus species.</title>
        <authorList>
            <person name="Yoshida K."/>
            <person name="Sommer R.J."/>
        </authorList>
    </citation>
    <scope>NUCLEOTIDE SEQUENCE</scope>
    <source>
        <strain evidence="13">RS5133</strain>
    </source>
</reference>
<sequence>MFLAVLLALFGLLGYAVMRYYRYVARYPKGPTPLPFIGNHGELDFMQQHVGFERLSKEFDGVCTVFTPSPIVHIRDIELIKEAFIQNGDDYVGRPQNKVFELFAFTHNGGVINSIGDNWREQRRAALSIMRDFGMGKNVQETLVQSAMIDLLEHLDEMKDKTSVDLHWPIQVMVVNVINEIMFGYRHTYKDSGELLKFLFVRIFENKLIFLGISVPFLADLPFIGWRVLQFVVDNVERALDTYSTNDEPTCFAQAYKQRMITNHALDEPNLYACSADFFLAGVETTMTSLRWAMFIMAKHQTTQDRLRREIHSVVGTNRLPSLNDQTSLPFTRVCVHEVQRFANILSNNVFKETGHKIPSGTMVNADIHHVMALDPLFVDPKEFRPERYLSEDGKTLRKDLIERTIPFSIGN</sequence>
<dbReference type="GO" id="GO:0016705">
    <property type="term" value="F:oxidoreductase activity, acting on paired donors, with incorporation or reduction of molecular oxygen"/>
    <property type="evidence" value="ECO:0007669"/>
    <property type="project" value="InterPro"/>
</dbReference>
<dbReference type="InterPro" id="IPR036396">
    <property type="entry name" value="Cyt_P450_sf"/>
</dbReference>
<keyword evidence="11" id="KW-0503">Monooxygenase</keyword>
<organism evidence="13 14">
    <name type="scientific">Pristionchus fissidentatus</name>
    <dbReference type="NCBI Taxonomy" id="1538716"/>
    <lineage>
        <taxon>Eukaryota</taxon>
        <taxon>Metazoa</taxon>
        <taxon>Ecdysozoa</taxon>
        <taxon>Nematoda</taxon>
        <taxon>Chromadorea</taxon>
        <taxon>Rhabditida</taxon>
        <taxon>Rhabditina</taxon>
        <taxon>Diplogasteromorpha</taxon>
        <taxon>Diplogasteroidea</taxon>
        <taxon>Neodiplogasteridae</taxon>
        <taxon>Pristionchus</taxon>
    </lineage>
</organism>
<dbReference type="InterPro" id="IPR002401">
    <property type="entry name" value="Cyt_P450_E_grp-I"/>
</dbReference>
<keyword evidence="14" id="KW-1185">Reference proteome</keyword>
<keyword evidence="7" id="KW-0256">Endoplasmic reticulum</keyword>
<dbReference type="PANTHER" id="PTHR24284">
    <property type="entry name" value="CYTOCHROME P450 FAMILY"/>
    <property type="match status" value="1"/>
</dbReference>
<protein>
    <recommendedName>
        <fullName evidence="15">Cytochrome P450</fullName>
    </recommendedName>
</protein>
<dbReference type="PRINTS" id="PR00463">
    <property type="entry name" value="EP450I"/>
</dbReference>
<dbReference type="InterPro" id="IPR001128">
    <property type="entry name" value="Cyt_P450"/>
</dbReference>
<evidence type="ECO:0000313" key="13">
    <source>
        <dbReference type="EMBL" id="GMT22085.1"/>
    </source>
</evidence>
<evidence type="ECO:0000256" key="7">
    <source>
        <dbReference type="ARBA" id="ARBA00022824"/>
    </source>
</evidence>
<proteinExistence type="inferred from homology"/>